<dbReference type="PANTHER" id="PTHR10539:SF0">
    <property type="entry name" value="26S PROTEASOME NON-ATPASE REGULATORY SUBUNIT 13"/>
    <property type="match status" value="1"/>
</dbReference>
<evidence type="ECO:0000259" key="9">
    <source>
        <dbReference type="PROSITE" id="PS50250"/>
    </source>
</evidence>
<dbReference type="InterPro" id="IPR054179">
    <property type="entry name" value="PSD13_N"/>
</dbReference>
<dbReference type="InterPro" id="IPR000717">
    <property type="entry name" value="PCI_dom"/>
</dbReference>
<dbReference type="SUPFAM" id="SSF46785">
    <property type="entry name" value="Winged helix' DNA-binding domain"/>
    <property type="match status" value="1"/>
</dbReference>
<comment type="subunit">
    <text evidence="3">Component of the 19S proteasome regulatory particle complex. The 26S proteasome consists of a 20S core particle (CP) and two 19S regulatory subunits (RP). The regulatory particle is made of a lid composed of 9 subunits including PSMD13, a base containing 6 ATPases and few additional components.</text>
</comment>
<dbReference type="Pfam" id="PF22037">
    <property type="entry name" value="PSD13_N"/>
    <property type="match status" value="1"/>
</dbReference>
<dbReference type="Pfam" id="PF01399">
    <property type="entry name" value="PCI"/>
    <property type="match status" value="1"/>
</dbReference>
<dbReference type="GO" id="GO:0008541">
    <property type="term" value="C:proteasome regulatory particle, lid subcomplex"/>
    <property type="evidence" value="ECO:0007669"/>
    <property type="project" value="TreeGrafter"/>
</dbReference>
<accession>A0A7R9A9K1</accession>
<comment type="function">
    <text evidence="1">Component of the 26S proteasome, a multiprotein complex involved in the ATP-dependent degradation of ubiquitinated proteins. This complex plays a key role in the maintenance of protein homeostasis by removing misfolded or damaged proteins, which could impair cellular functions, and by removing proteins whose functions are no longer required. Therefore, the proteasome participates in numerous cellular processes, including cell cycle progression, apoptosis, or DNA damage repair.</text>
</comment>
<dbReference type="PROSITE" id="PS50250">
    <property type="entry name" value="PCI"/>
    <property type="match status" value="1"/>
</dbReference>
<evidence type="ECO:0000256" key="3">
    <source>
        <dbReference type="ARBA" id="ARBA00011441"/>
    </source>
</evidence>
<evidence type="ECO:0000256" key="7">
    <source>
        <dbReference type="ARBA" id="ARBA00031303"/>
    </source>
</evidence>
<sequence>MAASGSAAVRDAPSQKGLGYLKNQIIDENLELEIAELEKLYEKKLWHQLTLKLQSVTQNPFFQSEQRLVDLYKNFTYDFETKINPLALVQMLSFVAKQIPSSEEAIQFLEKNEAKVKAHSEAVLLLKVLRGQILLHKNGDLVATKTLLEDSEKALNDLEGVTDVHGRFYKLYSDFYRIKANHAEYYRSALRYLGCINLDTLGDEEKVQQACYLGLAALLGEGVYNFGELLAHPILEALRKTSNKWIVDLLFVFNSGSLKQFEELRSSWSQQPDLVANELFLRQKICLLALMEMTFRRPANNRQLLFQEICQETSLPLEEVELLVMKALSLNLVKGYIDQVEQKVYMTWVQPRVLDKKQVSVMINRLDTWCRDIQAMEMLVEKKAHDILTF</sequence>
<dbReference type="GO" id="GO:0005198">
    <property type="term" value="F:structural molecule activity"/>
    <property type="evidence" value="ECO:0007669"/>
    <property type="project" value="TreeGrafter"/>
</dbReference>
<dbReference type="EMBL" id="LR902096">
    <property type="protein sequence ID" value="CAD7249958.1"/>
    <property type="molecule type" value="Genomic_DNA"/>
</dbReference>
<dbReference type="InterPro" id="IPR036390">
    <property type="entry name" value="WH_DNA-bd_sf"/>
</dbReference>
<comment type="similarity">
    <text evidence="2">Belongs to the proteasome subunit S11 family.</text>
</comment>
<gene>
    <name evidence="10" type="ORF">DSTB1V02_LOCUS9743</name>
</gene>
<protein>
    <recommendedName>
        <fullName evidence="4">26S proteasome non-ATPase regulatory subunit 13</fullName>
    </recommendedName>
    <alternativeName>
        <fullName evidence="6">26S proteasome regulatory subunit RPN9</fullName>
    </alternativeName>
    <alternativeName>
        <fullName evidence="8">26S proteasome regulatory subunit S11</fullName>
    </alternativeName>
    <alternativeName>
        <fullName evidence="7">26S proteasome regulatory subunit p40.5</fullName>
    </alternativeName>
</protein>
<dbReference type="PANTHER" id="PTHR10539">
    <property type="entry name" value="26S PROTEASOME NON-ATPASE REGULATORY SUBUNIT 13"/>
    <property type="match status" value="1"/>
</dbReference>
<dbReference type="InterPro" id="IPR035298">
    <property type="entry name" value="PSMD13"/>
</dbReference>
<keyword evidence="11" id="KW-1185">Reference proteome</keyword>
<evidence type="ECO:0000313" key="11">
    <source>
        <dbReference type="Proteomes" id="UP000677054"/>
    </source>
</evidence>
<evidence type="ECO:0000256" key="1">
    <source>
        <dbReference type="ARBA" id="ARBA00002362"/>
    </source>
</evidence>
<name>A0A7R9A9K1_9CRUS</name>
<reference evidence="10" key="1">
    <citation type="submission" date="2020-11" db="EMBL/GenBank/DDBJ databases">
        <authorList>
            <person name="Tran Van P."/>
        </authorList>
    </citation>
    <scope>NUCLEOTIDE SEQUENCE</scope>
</reference>
<dbReference type="EMBL" id="CAJPEV010002579">
    <property type="protein sequence ID" value="CAG0897372.1"/>
    <property type="molecule type" value="Genomic_DNA"/>
</dbReference>
<organism evidence="10">
    <name type="scientific">Darwinula stevensoni</name>
    <dbReference type="NCBI Taxonomy" id="69355"/>
    <lineage>
        <taxon>Eukaryota</taxon>
        <taxon>Metazoa</taxon>
        <taxon>Ecdysozoa</taxon>
        <taxon>Arthropoda</taxon>
        <taxon>Crustacea</taxon>
        <taxon>Oligostraca</taxon>
        <taxon>Ostracoda</taxon>
        <taxon>Podocopa</taxon>
        <taxon>Podocopida</taxon>
        <taxon>Darwinulocopina</taxon>
        <taxon>Darwinuloidea</taxon>
        <taxon>Darwinulidae</taxon>
        <taxon>Darwinula</taxon>
    </lineage>
</organism>
<dbReference type="OrthoDB" id="1093at2759"/>
<keyword evidence="5" id="KW-0647">Proteasome</keyword>
<feature type="domain" description="PCI" evidence="9">
    <location>
        <begin position="184"/>
        <end position="351"/>
    </location>
</feature>
<dbReference type="GO" id="GO:0006511">
    <property type="term" value="P:ubiquitin-dependent protein catabolic process"/>
    <property type="evidence" value="ECO:0007669"/>
    <property type="project" value="TreeGrafter"/>
</dbReference>
<dbReference type="Proteomes" id="UP000677054">
    <property type="component" value="Unassembled WGS sequence"/>
</dbReference>
<proteinExistence type="inferred from homology"/>
<dbReference type="GO" id="GO:0005634">
    <property type="term" value="C:nucleus"/>
    <property type="evidence" value="ECO:0007669"/>
    <property type="project" value="TreeGrafter"/>
</dbReference>
<evidence type="ECO:0000256" key="5">
    <source>
        <dbReference type="ARBA" id="ARBA00022942"/>
    </source>
</evidence>
<evidence type="ECO:0000256" key="6">
    <source>
        <dbReference type="ARBA" id="ARBA00029749"/>
    </source>
</evidence>
<dbReference type="GO" id="GO:0005829">
    <property type="term" value="C:cytosol"/>
    <property type="evidence" value="ECO:0007669"/>
    <property type="project" value="TreeGrafter"/>
</dbReference>
<evidence type="ECO:0000256" key="4">
    <source>
        <dbReference type="ARBA" id="ARBA00015732"/>
    </source>
</evidence>
<dbReference type="SMART" id="SM00088">
    <property type="entry name" value="PINT"/>
    <property type="match status" value="1"/>
</dbReference>
<evidence type="ECO:0000256" key="8">
    <source>
        <dbReference type="ARBA" id="ARBA00032323"/>
    </source>
</evidence>
<dbReference type="AlphaFoldDB" id="A0A7R9A9K1"/>
<evidence type="ECO:0000256" key="2">
    <source>
        <dbReference type="ARBA" id="ARBA00006207"/>
    </source>
</evidence>
<evidence type="ECO:0000313" key="10">
    <source>
        <dbReference type="EMBL" id="CAD7249958.1"/>
    </source>
</evidence>